<dbReference type="PANTHER" id="PTHR46594">
    <property type="entry name" value="P-TYPE CATION-TRANSPORTING ATPASE"/>
    <property type="match status" value="1"/>
</dbReference>
<dbReference type="NCBIfam" id="NF033795">
    <property type="entry name" value="chaper_CopZ_Bs"/>
    <property type="match status" value="1"/>
</dbReference>
<dbReference type="EMBL" id="JXTG01000013">
    <property type="protein sequence ID" value="KIP20608.1"/>
    <property type="molecule type" value="Genomic_DNA"/>
</dbReference>
<accession>A0A0D0HRU1</accession>
<dbReference type="Pfam" id="PF00403">
    <property type="entry name" value="HMA"/>
    <property type="match status" value="1"/>
</dbReference>
<dbReference type="NCBIfam" id="TIGR00003">
    <property type="entry name" value="copper ion binding protein"/>
    <property type="match status" value="1"/>
</dbReference>
<evidence type="ECO:0000313" key="8">
    <source>
        <dbReference type="EMBL" id="KIP20608.1"/>
    </source>
</evidence>
<dbReference type="InterPro" id="IPR006122">
    <property type="entry name" value="HMA_Cu_ion-bd"/>
</dbReference>
<dbReference type="PANTHER" id="PTHR46594:SF4">
    <property type="entry name" value="P-TYPE CATION-TRANSPORTING ATPASE"/>
    <property type="match status" value="1"/>
</dbReference>
<dbReference type="InterPro" id="IPR036163">
    <property type="entry name" value="HMA_dom_sf"/>
</dbReference>
<proteinExistence type="predicted"/>
<dbReference type="PROSITE" id="PS50846">
    <property type="entry name" value="HMA_2"/>
    <property type="match status" value="1"/>
</dbReference>
<comment type="caution">
    <text evidence="8">The sequence shown here is derived from an EMBL/GenBank/DDBJ whole genome shotgun (WGS) entry which is preliminary data.</text>
</comment>
<keyword evidence="3" id="KW-0963">Cytoplasm</keyword>
<dbReference type="PROSITE" id="PS01047">
    <property type="entry name" value="HMA_1"/>
    <property type="match status" value="1"/>
</dbReference>
<feature type="domain" description="HMA" evidence="7">
    <location>
        <begin position="2"/>
        <end position="68"/>
    </location>
</feature>
<dbReference type="InterPro" id="IPR049740">
    <property type="entry name" value="CopZ"/>
</dbReference>
<keyword evidence="6" id="KW-0143">Chaperone</keyword>
<dbReference type="PATRIC" id="fig|265546.4.peg.2199"/>
<keyword evidence="5" id="KW-0186">Copper</keyword>
<evidence type="ECO:0000256" key="6">
    <source>
        <dbReference type="ARBA" id="ARBA00023186"/>
    </source>
</evidence>
<sequence length="68" mass="7483">MMTITLQVQGMTCGHCKAAVTNALQTLDGVSRVEVHLQEGTVDVDYDETKVSVEKLKEAIEEQGYNVK</sequence>
<dbReference type="AlphaFoldDB" id="A0A0D0HRU1"/>
<name>A0A0D0HRU1_9BACL</name>
<dbReference type="InterPro" id="IPR017969">
    <property type="entry name" value="Heavy-metal-associated_CS"/>
</dbReference>
<dbReference type="SUPFAM" id="SSF55008">
    <property type="entry name" value="HMA, heavy metal-associated domain"/>
    <property type="match status" value="1"/>
</dbReference>
<evidence type="ECO:0000256" key="4">
    <source>
        <dbReference type="ARBA" id="ARBA00022723"/>
    </source>
</evidence>
<dbReference type="InterPro" id="IPR006121">
    <property type="entry name" value="HMA_dom"/>
</dbReference>
<evidence type="ECO:0000256" key="3">
    <source>
        <dbReference type="ARBA" id="ARBA00022490"/>
    </source>
</evidence>
<evidence type="ECO:0000256" key="5">
    <source>
        <dbReference type="ARBA" id="ARBA00023008"/>
    </source>
</evidence>
<reference evidence="8 9" key="1">
    <citation type="submission" date="2015-01" db="EMBL/GenBank/DDBJ databases">
        <title>Genome sequence of Anoxybacillus ayderensis strain AB04.</title>
        <authorList>
            <person name="Belduz A.O."/>
            <person name="Canakci S."/>
            <person name="Chan K.-G."/>
            <person name="Kahar U.M."/>
            <person name="Yaakob A.S."/>
            <person name="Chan C.S."/>
            <person name="Goh K.M."/>
        </authorList>
    </citation>
    <scope>NUCLEOTIDE SEQUENCE [LARGE SCALE GENOMIC DNA]</scope>
    <source>
        <strain evidence="8 9">AB04</strain>
    </source>
</reference>
<evidence type="ECO:0000256" key="1">
    <source>
        <dbReference type="ARBA" id="ARBA00004496"/>
    </source>
</evidence>
<evidence type="ECO:0000313" key="9">
    <source>
        <dbReference type="Proteomes" id="UP000032047"/>
    </source>
</evidence>
<dbReference type="GO" id="GO:0005737">
    <property type="term" value="C:cytoplasm"/>
    <property type="evidence" value="ECO:0007669"/>
    <property type="project" value="UniProtKB-SubCell"/>
</dbReference>
<gene>
    <name evidence="8" type="ORF">JV16_02189</name>
</gene>
<evidence type="ECO:0000256" key="2">
    <source>
        <dbReference type="ARBA" id="ARBA00015313"/>
    </source>
</evidence>
<keyword evidence="9" id="KW-1185">Reference proteome</keyword>
<dbReference type="CDD" id="cd00371">
    <property type="entry name" value="HMA"/>
    <property type="match status" value="1"/>
</dbReference>
<dbReference type="PRINTS" id="PR00946">
    <property type="entry name" value="HGSCAVENGER"/>
</dbReference>
<dbReference type="GO" id="GO:0005507">
    <property type="term" value="F:copper ion binding"/>
    <property type="evidence" value="ECO:0007669"/>
    <property type="project" value="InterPro"/>
</dbReference>
<organism evidence="8 9">
    <name type="scientific">Anoxybacillus ayderensis</name>
    <dbReference type="NCBI Taxonomy" id="265546"/>
    <lineage>
        <taxon>Bacteria</taxon>
        <taxon>Bacillati</taxon>
        <taxon>Bacillota</taxon>
        <taxon>Bacilli</taxon>
        <taxon>Bacillales</taxon>
        <taxon>Anoxybacillaceae</taxon>
        <taxon>Anoxybacillus</taxon>
    </lineage>
</organism>
<dbReference type="FunFam" id="3.30.70.100:FF:000005">
    <property type="entry name" value="Copper-exporting P-type ATPase A"/>
    <property type="match status" value="1"/>
</dbReference>
<keyword evidence="4" id="KW-0479">Metal-binding</keyword>
<evidence type="ECO:0000259" key="7">
    <source>
        <dbReference type="PROSITE" id="PS50846"/>
    </source>
</evidence>
<dbReference type="Proteomes" id="UP000032047">
    <property type="component" value="Unassembled WGS sequence"/>
</dbReference>
<dbReference type="InterPro" id="IPR001802">
    <property type="entry name" value="MerP/CopZ"/>
</dbReference>
<dbReference type="Gene3D" id="3.30.70.100">
    <property type="match status" value="1"/>
</dbReference>
<comment type="subcellular location">
    <subcellularLocation>
        <location evidence="1">Cytoplasm</location>
    </subcellularLocation>
</comment>
<protein>
    <recommendedName>
        <fullName evidence="2">Copper chaperone CopZ</fullName>
    </recommendedName>
</protein>